<accession>A0A443SWE0</accession>
<dbReference type="OrthoDB" id="6368973at2759"/>
<dbReference type="AlphaFoldDB" id="A0A443SWE0"/>
<feature type="transmembrane region" description="Helical" evidence="1">
    <location>
        <begin position="189"/>
        <end position="210"/>
    </location>
</feature>
<comment type="caution">
    <text evidence="2">The sequence shown here is derived from an EMBL/GenBank/DDBJ whole genome shotgun (WGS) entry which is preliminary data.</text>
</comment>
<evidence type="ECO:0000256" key="1">
    <source>
        <dbReference type="SAM" id="Phobius"/>
    </source>
</evidence>
<evidence type="ECO:0000313" key="2">
    <source>
        <dbReference type="EMBL" id="RWS31829.1"/>
    </source>
</evidence>
<dbReference type="EMBL" id="NCKV01000050">
    <property type="protein sequence ID" value="RWS31829.1"/>
    <property type="molecule type" value="Genomic_DNA"/>
</dbReference>
<gene>
    <name evidence="2" type="ORF">B4U80_05486</name>
</gene>
<keyword evidence="1" id="KW-0472">Membrane</keyword>
<keyword evidence="1" id="KW-1133">Transmembrane helix</keyword>
<keyword evidence="1" id="KW-0812">Transmembrane</keyword>
<proteinExistence type="predicted"/>
<dbReference type="VEuPathDB" id="VectorBase:LDEU000207"/>
<protein>
    <submittedName>
        <fullName evidence="2">Lachesin-like protein</fullName>
    </submittedName>
</protein>
<name>A0A443SWE0_9ACAR</name>
<dbReference type="Proteomes" id="UP000288716">
    <property type="component" value="Unassembled WGS sequence"/>
</dbReference>
<sequence length="303" mass="34054">MNNGDFGVIHCFARNVAGEQREPCVFELKAAIGTHFATSVFDRPPPPPKDCRLFNESSDSLIVSCRTANSGNAANAANDGEQITYHLQVYDSQRYSVLLALRENEPKFVVNISKLRNANDEEMLTYILHIFASNVYGKSSFVKMNVELKVQLMLNRISNYSSSSGIDYPFEIWLSFRVENNENLLGFKLPLGMISTIISIVTFIFIVIFIKVKKPRMKCCSQTERRKSGQETNSREILAIAESIGNKYSSKEEAKSIPPDIIELNAITLDSIVHFSCEQRFHFACVSIVSKEDDKNIDAANSL</sequence>
<reference evidence="2 3" key="1">
    <citation type="journal article" date="2018" name="Gigascience">
        <title>Genomes of trombidid mites reveal novel predicted allergens and laterally-transferred genes associated with secondary metabolism.</title>
        <authorList>
            <person name="Dong X."/>
            <person name="Chaisiri K."/>
            <person name="Xia D."/>
            <person name="Armstrong S.D."/>
            <person name="Fang Y."/>
            <person name="Donnelly M.J."/>
            <person name="Kadowaki T."/>
            <person name="McGarry J.W."/>
            <person name="Darby A.C."/>
            <person name="Makepeace B.L."/>
        </authorList>
    </citation>
    <scope>NUCLEOTIDE SEQUENCE [LARGE SCALE GENOMIC DNA]</scope>
    <source>
        <strain evidence="2">UoL-UT</strain>
    </source>
</reference>
<keyword evidence="3" id="KW-1185">Reference proteome</keyword>
<organism evidence="2 3">
    <name type="scientific">Leptotrombidium deliense</name>
    <dbReference type="NCBI Taxonomy" id="299467"/>
    <lineage>
        <taxon>Eukaryota</taxon>
        <taxon>Metazoa</taxon>
        <taxon>Ecdysozoa</taxon>
        <taxon>Arthropoda</taxon>
        <taxon>Chelicerata</taxon>
        <taxon>Arachnida</taxon>
        <taxon>Acari</taxon>
        <taxon>Acariformes</taxon>
        <taxon>Trombidiformes</taxon>
        <taxon>Prostigmata</taxon>
        <taxon>Anystina</taxon>
        <taxon>Parasitengona</taxon>
        <taxon>Trombiculoidea</taxon>
        <taxon>Trombiculidae</taxon>
        <taxon>Leptotrombidium</taxon>
    </lineage>
</organism>
<dbReference type="STRING" id="299467.A0A443SWE0"/>
<evidence type="ECO:0000313" key="3">
    <source>
        <dbReference type="Proteomes" id="UP000288716"/>
    </source>
</evidence>